<organism evidence="1 2">
    <name type="scientific">Robinsoniella peoriensis</name>
    <dbReference type="NCBI Taxonomy" id="180332"/>
    <lineage>
        <taxon>Bacteria</taxon>
        <taxon>Bacillati</taxon>
        <taxon>Bacillota</taxon>
        <taxon>Clostridia</taxon>
        <taxon>Lachnospirales</taxon>
        <taxon>Lachnospiraceae</taxon>
        <taxon>Robinsoniella</taxon>
    </lineage>
</organism>
<dbReference type="STRING" id="180332.GCA_000797495_02622"/>
<dbReference type="Gene3D" id="3.20.20.140">
    <property type="entry name" value="Metal-dependent hydrolases"/>
    <property type="match status" value="1"/>
</dbReference>
<dbReference type="PANTHER" id="PTHR43135:SF3">
    <property type="entry name" value="ALPHA-D-RIBOSE 1-METHYLPHOSPHONATE 5-TRIPHOSPHATE DIPHOSPHATASE"/>
    <property type="match status" value="1"/>
</dbReference>
<evidence type="ECO:0000313" key="1">
    <source>
        <dbReference type="EMBL" id="TLD03070.1"/>
    </source>
</evidence>
<reference evidence="1 2" key="1">
    <citation type="journal article" date="2019" name="Anaerobe">
        <title>Detection of Robinsoniella peoriensis in multiple bone samples of a trauma patient.</title>
        <authorList>
            <person name="Schrottner P."/>
            <person name="Hartwich K."/>
            <person name="Bunk B."/>
            <person name="Schober I."/>
            <person name="Helbig S."/>
            <person name="Rudolph W.W."/>
            <person name="Gunzer F."/>
        </authorList>
    </citation>
    <scope>NUCLEOTIDE SEQUENCE [LARGE SCALE GENOMIC DNA]</scope>
    <source>
        <strain evidence="1 2">DSM 106044</strain>
    </source>
</reference>
<evidence type="ECO:0000313" key="2">
    <source>
        <dbReference type="Proteomes" id="UP000306509"/>
    </source>
</evidence>
<accession>A0A4U8QD62</accession>
<name>A0A4U8QD62_9FIRM</name>
<sequence>MFGECHAHMLMNGYNYKEAVNCHSKCVCKELVRSYFQEYVRRDVTFIRDGGDALGVSRYAKEISGEYGVDYRTPVFAIHKNGYYGGIVGRGFDTMTEYRGLVQEVKASGGDFIKIMVSGIVDFKEFGVITGSCLKRHEIREMIHIAHEEGFAVMVHVNGRQAFLDSVECGADSVEHGNFIDGECIDALLENKSVWVPTLVTIRNLLGCKRYEDVTVKKIYDLSAENVKSAFLKGAFLALGSDAGAYMVSHGAGIYDEYQAFREILSDYETQEVDRRLYTGESQIRNRFHF</sequence>
<dbReference type="EMBL" id="QGQD01000001">
    <property type="protein sequence ID" value="TLD03070.1"/>
    <property type="molecule type" value="Genomic_DNA"/>
</dbReference>
<dbReference type="PANTHER" id="PTHR43135">
    <property type="entry name" value="ALPHA-D-RIBOSE 1-METHYLPHOSPHONATE 5-TRIPHOSPHATE DIPHOSPHATASE"/>
    <property type="match status" value="1"/>
</dbReference>
<dbReference type="RefSeq" id="WP_044296642.1">
    <property type="nucleotide sequence ID" value="NZ_JTGN01000011.1"/>
</dbReference>
<dbReference type="AlphaFoldDB" id="A0A4U8QD62"/>
<dbReference type="SUPFAM" id="SSF51556">
    <property type="entry name" value="Metallo-dependent hydrolases"/>
    <property type="match status" value="1"/>
</dbReference>
<dbReference type="InterPro" id="IPR032466">
    <property type="entry name" value="Metal_Hydrolase"/>
</dbReference>
<protein>
    <recommendedName>
        <fullName evidence="3">Amidohydrolase family protein</fullName>
    </recommendedName>
</protein>
<dbReference type="InterPro" id="IPR051781">
    <property type="entry name" value="Metallo-dep_Hydrolase"/>
</dbReference>
<proteinExistence type="predicted"/>
<keyword evidence="2" id="KW-1185">Reference proteome</keyword>
<gene>
    <name evidence="1" type="ORF">DSM106044_00094</name>
</gene>
<comment type="caution">
    <text evidence="1">The sequence shown here is derived from an EMBL/GenBank/DDBJ whole genome shotgun (WGS) entry which is preliminary data.</text>
</comment>
<dbReference type="Proteomes" id="UP000306509">
    <property type="component" value="Unassembled WGS sequence"/>
</dbReference>
<evidence type="ECO:0008006" key="3">
    <source>
        <dbReference type="Google" id="ProtNLM"/>
    </source>
</evidence>